<name>A0AAV1QWC4_9ROSI</name>
<organism evidence="1 2">
    <name type="scientific">Dovyalis caffra</name>
    <dbReference type="NCBI Taxonomy" id="77055"/>
    <lineage>
        <taxon>Eukaryota</taxon>
        <taxon>Viridiplantae</taxon>
        <taxon>Streptophyta</taxon>
        <taxon>Embryophyta</taxon>
        <taxon>Tracheophyta</taxon>
        <taxon>Spermatophyta</taxon>
        <taxon>Magnoliopsida</taxon>
        <taxon>eudicotyledons</taxon>
        <taxon>Gunneridae</taxon>
        <taxon>Pentapetalae</taxon>
        <taxon>rosids</taxon>
        <taxon>fabids</taxon>
        <taxon>Malpighiales</taxon>
        <taxon>Salicaceae</taxon>
        <taxon>Flacourtieae</taxon>
        <taxon>Dovyalis</taxon>
    </lineage>
</organism>
<protein>
    <submittedName>
        <fullName evidence="1">Uncharacterized protein</fullName>
    </submittedName>
</protein>
<evidence type="ECO:0000313" key="2">
    <source>
        <dbReference type="Proteomes" id="UP001314170"/>
    </source>
</evidence>
<dbReference type="EMBL" id="CAWUPB010000351">
    <property type="protein sequence ID" value="CAK7324414.1"/>
    <property type="molecule type" value="Genomic_DNA"/>
</dbReference>
<reference evidence="1 2" key="1">
    <citation type="submission" date="2024-01" db="EMBL/GenBank/DDBJ databases">
        <authorList>
            <person name="Waweru B."/>
        </authorList>
    </citation>
    <scope>NUCLEOTIDE SEQUENCE [LARGE SCALE GENOMIC DNA]</scope>
</reference>
<keyword evidence="2" id="KW-1185">Reference proteome</keyword>
<proteinExistence type="predicted"/>
<evidence type="ECO:0000313" key="1">
    <source>
        <dbReference type="EMBL" id="CAK7324414.1"/>
    </source>
</evidence>
<gene>
    <name evidence="1" type="ORF">DCAF_LOCUS2060</name>
</gene>
<sequence length="66" mass="7423">MLHRHRYRREGLIVELEWMRGAGCGAGVGERVWLEVAVGKRERSAMAWEASMPELGVKVLVTTENG</sequence>
<dbReference type="AlphaFoldDB" id="A0AAV1QWC4"/>
<comment type="caution">
    <text evidence="1">The sequence shown here is derived from an EMBL/GenBank/DDBJ whole genome shotgun (WGS) entry which is preliminary data.</text>
</comment>
<accession>A0AAV1QWC4</accession>
<dbReference type="Proteomes" id="UP001314170">
    <property type="component" value="Unassembled WGS sequence"/>
</dbReference>